<organism evidence="1">
    <name type="scientific">Siphoviridae sp. ctCIv11</name>
    <dbReference type="NCBI Taxonomy" id="2827806"/>
    <lineage>
        <taxon>Viruses</taxon>
        <taxon>Duplodnaviria</taxon>
        <taxon>Heunggongvirae</taxon>
        <taxon>Uroviricota</taxon>
        <taxon>Caudoviricetes</taxon>
    </lineage>
</organism>
<accession>A0A8S5S2U9</accession>
<proteinExistence type="predicted"/>
<protein>
    <submittedName>
        <fullName evidence="1">Outer membrane protein assembly factor</fullName>
    </submittedName>
</protein>
<reference evidence="1" key="1">
    <citation type="journal article" date="2021" name="Proc. Natl. Acad. Sci. U.S.A.">
        <title>A Catalog of Tens of Thousands of Viruses from Human Metagenomes Reveals Hidden Associations with Chronic Diseases.</title>
        <authorList>
            <person name="Tisza M.J."/>
            <person name="Buck C.B."/>
        </authorList>
    </citation>
    <scope>NUCLEOTIDE SEQUENCE</scope>
    <source>
        <strain evidence="1">CtCIv11</strain>
    </source>
</reference>
<sequence length="209" mass="24296">MKKQKLFILFSLVVLCLSGCSKTEKDNSFDTDLYGTYSDNLNASNMDYVKKESYILNKDNLYEHIVYEKYNDSILRDSKIDDKIGNIYETNSDITEIELNNGNSFKITLYKYKNMLGRFYETDVPSGKTFDLFLKNEDSSVNEGLVFNKDGKYHYCTNYDNCTDDSSTFTKYKHKGDYIYQADSDGNWTILLYAVDDGLFAKEYTKSQE</sequence>
<name>A0A8S5S2U9_9CAUD</name>
<dbReference type="EMBL" id="BK032513">
    <property type="protein sequence ID" value="DAF45039.1"/>
    <property type="molecule type" value="Genomic_DNA"/>
</dbReference>
<evidence type="ECO:0000313" key="1">
    <source>
        <dbReference type="EMBL" id="DAF45039.1"/>
    </source>
</evidence>